<name>A0A5P2W4E0_9ACTN</name>
<dbReference type="Proteomes" id="UP000325763">
    <property type="component" value="Chromosome"/>
</dbReference>
<evidence type="ECO:0000313" key="1">
    <source>
        <dbReference type="EMBL" id="QEV39177.1"/>
    </source>
</evidence>
<accession>A0A5P2W4E0</accession>
<dbReference type="PROSITE" id="PS51257">
    <property type="entry name" value="PROKAR_LIPOPROTEIN"/>
    <property type="match status" value="1"/>
</dbReference>
<protein>
    <submittedName>
        <fullName evidence="1">Uncharacterized protein</fullName>
    </submittedName>
</protein>
<proteinExistence type="predicted"/>
<organism evidence="1 2">
    <name type="scientific">Streptomyces nodosus</name>
    <dbReference type="NCBI Taxonomy" id="40318"/>
    <lineage>
        <taxon>Bacteria</taxon>
        <taxon>Bacillati</taxon>
        <taxon>Actinomycetota</taxon>
        <taxon>Actinomycetes</taxon>
        <taxon>Kitasatosporales</taxon>
        <taxon>Streptomycetaceae</taxon>
        <taxon>Streptomyces</taxon>
    </lineage>
</organism>
<dbReference type="OrthoDB" id="3483328at2"/>
<dbReference type="AlphaFoldDB" id="A0A5P2W4E0"/>
<reference evidence="1 2" key="1">
    <citation type="submission" date="2017-09" db="EMBL/GenBank/DDBJ databases">
        <title>Streptomyces genome completion.</title>
        <authorList>
            <person name="Lee N."/>
            <person name="Cho B.-K."/>
        </authorList>
    </citation>
    <scope>NUCLEOTIDE SEQUENCE [LARGE SCALE GENOMIC DNA]</scope>
    <source>
        <strain evidence="1 2">ATCC 14899</strain>
    </source>
</reference>
<dbReference type="EMBL" id="CP023747">
    <property type="protein sequence ID" value="QEV39177.1"/>
    <property type="molecule type" value="Genomic_DNA"/>
</dbReference>
<gene>
    <name evidence="1" type="ORF">CP978_11915</name>
</gene>
<sequence length="188" mass="20017">MGVLRRIRRRPAGRRAVVVTGLMAVTVGGVSACQPGDMGSTAVAYTTSRTATRELERQHVKVSWLSCTGGYRTRTTPAVRTPSPSETAVVTVDCRGKADDGRDITVKGTVTRAVDGACVRGDLRATVGGKEWFHVHGLGDCNATVTPAPPVTWRPTVTGHPWGPGPTVTVTRTIWCQSDPVCRPVRGK</sequence>
<dbReference type="RefSeq" id="WP_052454089.1">
    <property type="nucleotide sequence ID" value="NZ_CP009313.1"/>
</dbReference>
<dbReference type="KEGG" id="snq:CP978_11915"/>
<evidence type="ECO:0000313" key="2">
    <source>
        <dbReference type="Proteomes" id="UP000325763"/>
    </source>
</evidence>